<proteinExistence type="predicted"/>
<dbReference type="PANTHER" id="PTHR38797">
    <property type="entry name" value="NUCLEAR PORE COMPLEX PROTEIN NUP85-RELATED"/>
    <property type="match status" value="1"/>
</dbReference>
<sequence length="278" mass="32269">MTWTIYDEWFAGLHWAIDADDDPAGPPERRALFGYLSGTMTTDEAVHVLREEVRPANRSATRAWGFLIDIIEEFPQDHGKLLELLDAIAQLLTARGEFEEGFRFLEWDLQMYFGGKSNVFGIFTFEKLMLCIAGRESDLEKFHSSSYHQHYQHHYINLSAFIARSWHHRHGEWTNWAMQLSQKALEADHDKLFTNLFGQAVAQLFLFSGPEMYANSESSQYKRGPLLLKERETATVSCWEFWKRRLSQLKESELLSDETRELFSKALESMAKVEAETG</sequence>
<reference evidence="1" key="1">
    <citation type="submission" date="2023-03" db="EMBL/GenBank/DDBJ databases">
        <title>Complete genome of Cladonia borealis.</title>
        <authorList>
            <person name="Park H."/>
        </authorList>
    </citation>
    <scope>NUCLEOTIDE SEQUENCE</scope>
    <source>
        <strain evidence="1">ANT050790</strain>
    </source>
</reference>
<dbReference type="AlphaFoldDB" id="A0AA39R8C3"/>
<dbReference type="InterPro" id="IPR022085">
    <property type="entry name" value="OpdG"/>
</dbReference>
<dbReference type="Proteomes" id="UP001166286">
    <property type="component" value="Unassembled WGS sequence"/>
</dbReference>
<protein>
    <submittedName>
        <fullName evidence="1">Uncharacterized protein</fullName>
    </submittedName>
</protein>
<dbReference type="InterPro" id="IPR053204">
    <property type="entry name" value="Oxopyrrolidines_Biosynth-assoc"/>
</dbReference>
<organism evidence="1 2">
    <name type="scientific">Cladonia borealis</name>
    <dbReference type="NCBI Taxonomy" id="184061"/>
    <lineage>
        <taxon>Eukaryota</taxon>
        <taxon>Fungi</taxon>
        <taxon>Dikarya</taxon>
        <taxon>Ascomycota</taxon>
        <taxon>Pezizomycotina</taxon>
        <taxon>Lecanoromycetes</taxon>
        <taxon>OSLEUM clade</taxon>
        <taxon>Lecanoromycetidae</taxon>
        <taxon>Lecanorales</taxon>
        <taxon>Lecanorineae</taxon>
        <taxon>Cladoniaceae</taxon>
        <taxon>Cladonia</taxon>
    </lineage>
</organism>
<evidence type="ECO:0000313" key="1">
    <source>
        <dbReference type="EMBL" id="KAK0515183.1"/>
    </source>
</evidence>
<keyword evidence="2" id="KW-1185">Reference proteome</keyword>
<dbReference type="Pfam" id="PF12311">
    <property type="entry name" value="DUF3632"/>
    <property type="match status" value="1"/>
</dbReference>
<gene>
    <name evidence="1" type="ORF">JMJ35_002562</name>
</gene>
<name>A0AA39R8C3_9LECA</name>
<evidence type="ECO:0000313" key="2">
    <source>
        <dbReference type="Proteomes" id="UP001166286"/>
    </source>
</evidence>
<dbReference type="EMBL" id="JAFEKC020000004">
    <property type="protein sequence ID" value="KAK0515183.1"/>
    <property type="molecule type" value="Genomic_DNA"/>
</dbReference>
<comment type="caution">
    <text evidence="1">The sequence shown here is derived from an EMBL/GenBank/DDBJ whole genome shotgun (WGS) entry which is preliminary data.</text>
</comment>
<accession>A0AA39R8C3</accession>
<dbReference type="PANTHER" id="PTHR38797:SF4">
    <property type="entry name" value="NUCLEAR PORE COMPLEX PROTEIN NUP85"/>
    <property type="match status" value="1"/>
</dbReference>